<dbReference type="Gene3D" id="3.20.80.10">
    <property type="entry name" value="Regulatory factor, effector binding domain"/>
    <property type="match status" value="1"/>
</dbReference>
<keyword evidence="3" id="KW-1185">Reference proteome</keyword>
<dbReference type="InterPro" id="IPR008319">
    <property type="entry name" value="GyrI-like_CCH_Lin2189-like"/>
</dbReference>
<proteinExistence type="predicted"/>
<dbReference type="AlphaFoldDB" id="A0A2T0VBE4"/>
<evidence type="ECO:0000313" key="2">
    <source>
        <dbReference type="EMBL" id="PRY67519.1"/>
    </source>
</evidence>
<dbReference type="InterPro" id="IPR029442">
    <property type="entry name" value="GyrI-like"/>
</dbReference>
<comment type="caution">
    <text evidence="2">The sequence shown here is derived from an EMBL/GenBank/DDBJ whole genome shotgun (WGS) entry which is preliminary data.</text>
</comment>
<dbReference type="Pfam" id="PF06445">
    <property type="entry name" value="GyrI-like"/>
    <property type="match status" value="1"/>
</dbReference>
<protein>
    <recommendedName>
        <fullName evidence="1">GyrI-like small molecule binding domain-containing protein</fullName>
    </recommendedName>
</protein>
<name>A0A2T0VBE4_9MICO</name>
<dbReference type="InterPro" id="IPR011256">
    <property type="entry name" value="Reg_factor_effector_dom_sf"/>
</dbReference>
<dbReference type="EMBL" id="PVTL01000006">
    <property type="protein sequence ID" value="PRY67519.1"/>
    <property type="molecule type" value="Genomic_DNA"/>
</dbReference>
<dbReference type="PIRSF" id="PIRSF031644">
    <property type="entry name" value="UCP031644"/>
    <property type="match status" value="1"/>
</dbReference>
<sequence>MRLNPGMEMADTGKVDFRKERPDLYAPGRKEFSIVEVPPFDFLIVDGHGDPNTSPDYVHALEALYALSYAAKFANKAGGGRDYVVAPLEGLWHSEHRDAFPNRAKDQWSWTMMIRQPSWITDEIRDAARATSAKKNLPALPKVGLQHFEEGKSVQILHVGSYDDEGPTIARLHAEFLPAEGFVENGLHHEIYLSDPRKTDAARLRTVLRQPVRPKHPPIPLR</sequence>
<evidence type="ECO:0000313" key="3">
    <source>
        <dbReference type="Proteomes" id="UP000237983"/>
    </source>
</evidence>
<reference evidence="2 3" key="1">
    <citation type="submission" date="2018-03" db="EMBL/GenBank/DDBJ databases">
        <title>Genomic Encyclopedia of Type Strains, Phase III (KMG-III): the genomes of soil and plant-associated and newly described type strains.</title>
        <authorList>
            <person name="Whitman W."/>
        </authorList>
    </citation>
    <scope>NUCLEOTIDE SEQUENCE [LARGE SCALE GENOMIC DNA]</scope>
    <source>
        <strain evidence="2 3">CGMCC 1.12484</strain>
    </source>
</reference>
<gene>
    <name evidence="2" type="ORF">B0I08_106126</name>
</gene>
<evidence type="ECO:0000259" key="1">
    <source>
        <dbReference type="Pfam" id="PF06445"/>
    </source>
</evidence>
<feature type="domain" description="GyrI-like small molecule binding" evidence="1">
    <location>
        <begin position="31"/>
        <end position="212"/>
    </location>
</feature>
<organism evidence="2 3">
    <name type="scientific">Glaciihabitans tibetensis</name>
    <dbReference type="NCBI Taxonomy" id="1266600"/>
    <lineage>
        <taxon>Bacteria</taxon>
        <taxon>Bacillati</taxon>
        <taxon>Actinomycetota</taxon>
        <taxon>Actinomycetes</taxon>
        <taxon>Micrococcales</taxon>
        <taxon>Microbacteriaceae</taxon>
        <taxon>Glaciihabitans</taxon>
    </lineage>
</organism>
<accession>A0A2T0VBE4</accession>
<dbReference type="Proteomes" id="UP000237983">
    <property type="component" value="Unassembled WGS sequence"/>
</dbReference>
<dbReference type="SUPFAM" id="SSF55136">
    <property type="entry name" value="Probable bacterial effector-binding domain"/>
    <property type="match status" value="1"/>
</dbReference>